<evidence type="ECO:0000256" key="1">
    <source>
        <dbReference type="SAM" id="MobiDB-lite"/>
    </source>
</evidence>
<comment type="caution">
    <text evidence="2">The sequence shown here is derived from an EMBL/GenBank/DDBJ whole genome shotgun (WGS) entry which is preliminary data.</text>
</comment>
<name>A0AAW1GV99_SAPOF</name>
<dbReference type="PANTHER" id="PTHR11439:SF517">
    <property type="entry name" value="CYSTEINE-RICH RLK (RECEPTOR-LIKE PROTEIN KINASE) 8"/>
    <property type="match status" value="1"/>
</dbReference>
<evidence type="ECO:0000313" key="2">
    <source>
        <dbReference type="EMBL" id="KAK9665542.1"/>
    </source>
</evidence>
<dbReference type="EMBL" id="JBDFQZ010000014">
    <property type="protein sequence ID" value="KAK9665542.1"/>
    <property type="molecule type" value="Genomic_DNA"/>
</dbReference>
<evidence type="ECO:0000313" key="3">
    <source>
        <dbReference type="Proteomes" id="UP001443914"/>
    </source>
</evidence>
<gene>
    <name evidence="2" type="ORF">RND81_14G118900</name>
</gene>
<protein>
    <submittedName>
        <fullName evidence="2">Uncharacterized protein</fullName>
    </submittedName>
</protein>
<dbReference type="CDD" id="cd09272">
    <property type="entry name" value="RNase_HI_RT_Ty1"/>
    <property type="match status" value="1"/>
</dbReference>
<proteinExistence type="predicted"/>
<organism evidence="2 3">
    <name type="scientific">Saponaria officinalis</name>
    <name type="common">Common soapwort</name>
    <name type="synonym">Lychnis saponaria</name>
    <dbReference type="NCBI Taxonomy" id="3572"/>
    <lineage>
        <taxon>Eukaryota</taxon>
        <taxon>Viridiplantae</taxon>
        <taxon>Streptophyta</taxon>
        <taxon>Embryophyta</taxon>
        <taxon>Tracheophyta</taxon>
        <taxon>Spermatophyta</taxon>
        <taxon>Magnoliopsida</taxon>
        <taxon>eudicotyledons</taxon>
        <taxon>Gunneridae</taxon>
        <taxon>Pentapetalae</taxon>
        <taxon>Caryophyllales</taxon>
        <taxon>Caryophyllaceae</taxon>
        <taxon>Caryophylleae</taxon>
        <taxon>Saponaria</taxon>
    </lineage>
</organism>
<dbReference type="Proteomes" id="UP001443914">
    <property type="component" value="Unassembled WGS sequence"/>
</dbReference>
<sequence>MEDCNPVQTPIVPGTKISRDENEQTVNETVFRQLVGSMMYITATRPDIMYVVSLISRYASRPTELHLSAAKRVLRYLKGTSDFRLFYKKDGNKELIGFTDSDYAGDVDDIKSTSGYAFILSSAAVAWASRKQPIVTLSTTEAEYVAVASCSTQAIWMKRILQKLGYAGRENTVIYCDNSSTIKLSKNLVFHGRSKHIQVRFQFLRDLANDGVVHLKYCGTKDQVADLFTKPLKLESFQRLREELGVCASVGLN</sequence>
<dbReference type="InterPro" id="IPR043502">
    <property type="entry name" value="DNA/RNA_pol_sf"/>
</dbReference>
<dbReference type="PANTHER" id="PTHR11439">
    <property type="entry name" value="GAG-POL-RELATED RETROTRANSPOSON"/>
    <property type="match status" value="1"/>
</dbReference>
<dbReference type="SUPFAM" id="SSF56672">
    <property type="entry name" value="DNA/RNA polymerases"/>
    <property type="match status" value="1"/>
</dbReference>
<reference evidence="2" key="1">
    <citation type="submission" date="2024-03" db="EMBL/GenBank/DDBJ databases">
        <title>WGS assembly of Saponaria officinalis var. Norfolk2.</title>
        <authorList>
            <person name="Jenkins J."/>
            <person name="Shu S."/>
            <person name="Grimwood J."/>
            <person name="Barry K."/>
            <person name="Goodstein D."/>
            <person name="Schmutz J."/>
            <person name="Leebens-Mack J."/>
            <person name="Osbourn A."/>
        </authorList>
    </citation>
    <scope>NUCLEOTIDE SEQUENCE [LARGE SCALE GENOMIC DNA]</scope>
    <source>
        <strain evidence="2">JIC</strain>
    </source>
</reference>
<accession>A0AAW1GV99</accession>
<feature type="region of interest" description="Disordered" evidence="1">
    <location>
        <begin position="1"/>
        <end position="23"/>
    </location>
</feature>
<dbReference type="AlphaFoldDB" id="A0AAW1GV99"/>
<keyword evidence="3" id="KW-1185">Reference proteome</keyword>